<proteinExistence type="predicted"/>
<organism evidence="5 6">
    <name type="scientific">Ferruginivarius sediminum</name>
    <dbReference type="NCBI Taxonomy" id="2661937"/>
    <lineage>
        <taxon>Bacteria</taxon>
        <taxon>Pseudomonadati</taxon>
        <taxon>Pseudomonadota</taxon>
        <taxon>Alphaproteobacteria</taxon>
        <taxon>Rhodospirillales</taxon>
        <taxon>Rhodospirillaceae</taxon>
        <taxon>Ferruginivarius</taxon>
    </lineage>
</organism>
<keyword evidence="3" id="KW-0067">ATP-binding</keyword>
<dbReference type="PANTHER" id="PTHR34698">
    <property type="entry name" value="5-OXOPROLINASE SUBUNIT B"/>
    <property type="match status" value="1"/>
</dbReference>
<evidence type="ECO:0000259" key="4">
    <source>
        <dbReference type="SMART" id="SM00796"/>
    </source>
</evidence>
<keyword evidence="2 5" id="KW-0378">Hydrolase</keyword>
<keyword evidence="6" id="KW-1185">Reference proteome</keyword>
<evidence type="ECO:0000256" key="2">
    <source>
        <dbReference type="ARBA" id="ARBA00022801"/>
    </source>
</evidence>
<dbReference type="Gene3D" id="3.30.1360.40">
    <property type="match status" value="1"/>
</dbReference>
<dbReference type="Gene3D" id="2.40.100.10">
    <property type="entry name" value="Cyclophilin-like"/>
    <property type="match status" value="1"/>
</dbReference>
<evidence type="ECO:0000313" key="6">
    <source>
        <dbReference type="Proteomes" id="UP000253941"/>
    </source>
</evidence>
<dbReference type="AlphaFoldDB" id="A0A369T7K5"/>
<comment type="caution">
    <text evidence="5">The sequence shown here is derived from an EMBL/GenBank/DDBJ whole genome shotgun (WGS) entry which is preliminary data.</text>
</comment>
<dbReference type="PANTHER" id="PTHR34698:SF2">
    <property type="entry name" value="5-OXOPROLINASE SUBUNIT B"/>
    <property type="match status" value="1"/>
</dbReference>
<sequence>MQQFIVVADLIDAEAFAHIGVKIDHISHGLAPTISGFPGRLASSDGASLQIHINISTIIRYSGPCNRRRALEPTGSAKPLVTFLPAGDTGLVVEFGDAIDPTINEQVMDLDAAIRAEPPEGVVETVPTFRSVLIHFDPLRTSAESLSESVRALIGSRSARTMKSRHWKVPVCYEAEHAPDLHDVAERSGLTPDDVVAMHSGRAYRVYMIGFVPGYPYMGDLDERLVLPRREDPRTRVPVGAVAIATSLTAIYPVESPGGWHLIGATPIRLFDPGDTPPALFSPGDKVSFQPVDSRRFERIRDEAAKGIYTPEYQEIAS</sequence>
<keyword evidence="1" id="KW-0547">Nucleotide-binding</keyword>
<dbReference type="InterPro" id="IPR010016">
    <property type="entry name" value="PxpB"/>
</dbReference>
<dbReference type="GO" id="GO:0016787">
    <property type="term" value="F:hydrolase activity"/>
    <property type="evidence" value="ECO:0007669"/>
    <property type="project" value="UniProtKB-KW"/>
</dbReference>
<evidence type="ECO:0000256" key="1">
    <source>
        <dbReference type="ARBA" id="ARBA00022741"/>
    </source>
</evidence>
<dbReference type="GO" id="GO:0005524">
    <property type="term" value="F:ATP binding"/>
    <property type="evidence" value="ECO:0007669"/>
    <property type="project" value="UniProtKB-KW"/>
</dbReference>
<feature type="domain" description="Carboxyltransferase" evidence="4">
    <location>
        <begin position="81"/>
        <end position="281"/>
    </location>
</feature>
<dbReference type="SMART" id="SM00796">
    <property type="entry name" value="AHS1"/>
    <property type="match status" value="1"/>
</dbReference>
<protein>
    <submittedName>
        <fullName evidence="5">Allophanate hydrolase subunit 1</fullName>
    </submittedName>
</protein>
<gene>
    <name evidence="5" type="ORF">DRB17_18060</name>
</gene>
<dbReference type="InterPro" id="IPR029000">
    <property type="entry name" value="Cyclophilin-like_dom_sf"/>
</dbReference>
<evidence type="ECO:0000313" key="5">
    <source>
        <dbReference type="EMBL" id="RDD60444.1"/>
    </source>
</evidence>
<evidence type="ECO:0000256" key="3">
    <source>
        <dbReference type="ARBA" id="ARBA00022840"/>
    </source>
</evidence>
<name>A0A369T7K5_9PROT</name>
<dbReference type="Proteomes" id="UP000253941">
    <property type="component" value="Unassembled WGS sequence"/>
</dbReference>
<dbReference type="SUPFAM" id="SSF50891">
    <property type="entry name" value="Cyclophilin-like"/>
    <property type="match status" value="1"/>
</dbReference>
<dbReference type="SUPFAM" id="SSF160467">
    <property type="entry name" value="PH0987 N-terminal domain-like"/>
    <property type="match status" value="1"/>
</dbReference>
<accession>A0A369T7K5</accession>
<reference evidence="5 6" key="1">
    <citation type="submission" date="2018-07" db="EMBL/GenBank/DDBJ databases">
        <title>Venubactetium sediminum gen. nov., sp. nov., isolated from a marine solar saltern.</title>
        <authorList>
            <person name="Wang S."/>
        </authorList>
    </citation>
    <scope>NUCLEOTIDE SEQUENCE [LARGE SCALE GENOMIC DNA]</scope>
    <source>
        <strain evidence="5 6">WD2A32</strain>
    </source>
</reference>
<dbReference type="EMBL" id="QPMH01000027">
    <property type="protein sequence ID" value="RDD60444.1"/>
    <property type="molecule type" value="Genomic_DNA"/>
</dbReference>
<dbReference type="InterPro" id="IPR003833">
    <property type="entry name" value="CT_C_D"/>
</dbReference>
<dbReference type="Pfam" id="PF02682">
    <property type="entry name" value="CT_C_D"/>
    <property type="match status" value="1"/>
</dbReference>
<dbReference type="NCBIfam" id="TIGR00370">
    <property type="entry name" value="5-oxoprolinase subunit PxpB"/>
    <property type="match status" value="1"/>
</dbReference>